<feature type="compositionally biased region" description="Gly residues" evidence="1">
    <location>
        <begin position="1"/>
        <end position="16"/>
    </location>
</feature>
<sequence>MGDGDGGGANGAGGDAPDGATPPPTTDETSPAVVVEHSGGSALRATPDGNARLVLERRSTRRERDFPESPSESSPE</sequence>
<proteinExistence type="predicted"/>
<feature type="compositionally biased region" description="Basic and acidic residues" evidence="1">
    <location>
        <begin position="54"/>
        <end position="67"/>
    </location>
</feature>
<feature type="region of interest" description="Disordered" evidence="1">
    <location>
        <begin position="1"/>
        <end position="76"/>
    </location>
</feature>
<name>A0A1H0WBZ2_9ACTN</name>
<keyword evidence="3" id="KW-1185">Reference proteome</keyword>
<protein>
    <submittedName>
        <fullName evidence="2">Uncharacterized protein</fullName>
    </submittedName>
</protein>
<evidence type="ECO:0000313" key="2">
    <source>
        <dbReference type="EMBL" id="SDP88187.1"/>
    </source>
</evidence>
<gene>
    <name evidence="2" type="ORF">SAMN04487905_111173</name>
</gene>
<dbReference type="EMBL" id="FNJR01000011">
    <property type="protein sequence ID" value="SDP88187.1"/>
    <property type="molecule type" value="Genomic_DNA"/>
</dbReference>
<dbReference type="Proteomes" id="UP000199497">
    <property type="component" value="Unassembled WGS sequence"/>
</dbReference>
<dbReference type="STRING" id="405564.SAMN04487905_111173"/>
<evidence type="ECO:0000256" key="1">
    <source>
        <dbReference type="SAM" id="MobiDB-lite"/>
    </source>
</evidence>
<dbReference type="AlphaFoldDB" id="A0A1H0WBZ2"/>
<evidence type="ECO:0000313" key="3">
    <source>
        <dbReference type="Proteomes" id="UP000199497"/>
    </source>
</evidence>
<accession>A0A1H0WBZ2</accession>
<reference evidence="3" key="1">
    <citation type="submission" date="2016-10" db="EMBL/GenBank/DDBJ databases">
        <authorList>
            <person name="Varghese N."/>
            <person name="Submissions S."/>
        </authorList>
    </citation>
    <scope>NUCLEOTIDE SEQUENCE [LARGE SCALE GENOMIC DNA]</scope>
    <source>
        <strain evidence="3">DSM 46732</strain>
    </source>
</reference>
<organism evidence="2 3">
    <name type="scientific">Actinopolyspora xinjiangensis</name>
    <dbReference type="NCBI Taxonomy" id="405564"/>
    <lineage>
        <taxon>Bacteria</taxon>
        <taxon>Bacillati</taxon>
        <taxon>Actinomycetota</taxon>
        <taxon>Actinomycetes</taxon>
        <taxon>Actinopolysporales</taxon>
        <taxon>Actinopolysporaceae</taxon>
        <taxon>Actinopolyspora</taxon>
    </lineage>
</organism>